<dbReference type="SUPFAM" id="SSF54106">
    <property type="entry name" value="LysM domain"/>
    <property type="match status" value="1"/>
</dbReference>
<dbReference type="PROSITE" id="PS51782">
    <property type="entry name" value="LYSM"/>
    <property type="match status" value="1"/>
</dbReference>
<evidence type="ECO:0000313" key="3">
    <source>
        <dbReference type="EMBL" id="TWW11722.1"/>
    </source>
</evidence>
<dbReference type="EMBL" id="SRRQ01000002">
    <property type="protein sequence ID" value="TWW11722.1"/>
    <property type="molecule type" value="Genomic_DNA"/>
</dbReference>
<protein>
    <recommendedName>
        <fullName evidence="2">LysM domain-containing protein</fullName>
    </recommendedName>
</protein>
<evidence type="ECO:0000256" key="1">
    <source>
        <dbReference type="SAM" id="MobiDB-lite"/>
    </source>
</evidence>
<feature type="region of interest" description="Disordered" evidence="1">
    <location>
        <begin position="39"/>
        <end position="106"/>
    </location>
</feature>
<dbReference type="InterPro" id="IPR018392">
    <property type="entry name" value="LysM"/>
</dbReference>
<proteinExistence type="predicted"/>
<accession>A0A5C6MCC6</accession>
<comment type="caution">
    <text evidence="3">The sequence shown here is derived from an EMBL/GenBank/DDBJ whole genome shotgun (WGS) entry which is preliminary data.</text>
</comment>
<dbReference type="SMART" id="SM00257">
    <property type="entry name" value="LysM"/>
    <property type="match status" value="1"/>
</dbReference>
<feature type="compositionally biased region" description="Basic and acidic residues" evidence="1">
    <location>
        <begin position="47"/>
        <end position="76"/>
    </location>
</feature>
<feature type="compositionally biased region" description="Low complexity" evidence="1">
    <location>
        <begin position="94"/>
        <end position="103"/>
    </location>
</feature>
<evidence type="ECO:0000259" key="2">
    <source>
        <dbReference type="PROSITE" id="PS51782"/>
    </source>
</evidence>
<dbReference type="Gene3D" id="3.10.350.10">
    <property type="entry name" value="LysM domain"/>
    <property type="match status" value="1"/>
</dbReference>
<dbReference type="AlphaFoldDB" id="A0A5C6MCC6"/>
<gene>
    <name evidence="3" type="ORF">LABALGLTS371_04920</name>
</gene>
<dbReference type="RefSeq" id="WP_146302460.1">
    <property type="nucleotide sequence ID" value="NZ_JANXKU010000002.1"/>
</dbReference>
<sequence length="217" mass="22869">MKLRTKVIVSIVVVVCVGGGTILASTKSGRDMVEWVASRGQVGSESQQKKEYAEQQKLAEAKYGEDKKSSSSESKKEKPKKKKAESKESKKSSTKTSSSSSSSDIDTDTITVVYGDSLSSIAANHGMSVKSLVSLNDMENTTLRPGQVLKVVAGSGRAYASSSSSDTTSSDNTTSSDTNTETETYSNTRSDNTTTTSDSNSTSDASSSSSDTTTDNQ</sequence>
<dbReference type="CDD" id="cd00118">
    <property type="entry name" value="LysM"/>
    <property type="match status" value="1"/>
</dbReference>
<feature type="region of interest" description="Disordered" evidence="1">
    <location>
        <begin position="158"/>
        <end position="217"/>
    </location>
</feature>
<dbReference type="InterPro" id="IPR036779">
    <property type="entry name" value="LysM_dom_sf"/>
</dbReference>
<feature type="domain" description="LysM" evidence="2">
    <location>
        <begin position="108"/>
        <end position="151"/>
    </location>
</feature>
<dbReference type="Pfam" id="PF01476">
    <property type="entry name" value="LysM"/>
    <property type="match status" value="1"/>
</dbReference>
<organism evidence="3 4">
    <name type="scientific">Dellaglioa algida</name>
    <dbReference type="NCBI Taxonomy" id="105612"/>
    <lineage>
        <taxon>Bacteria</taxon>
        <taxon>Bacillati</taxon>
        <taxon>Bacillota</taxon>
        <taxon>Bacilli</taxon>
        <taxon>Lactobacillales</taxon>
        <taxon>Lactobacillaceae</taxon>
        <taxon>Dellaglioa</taxon>
    </lineage>
</organism>
<dbReference type="Proteomes" id="UP000321659">
    <property type="component" value="Unassembled WGS sequence"/>
</dbReference>
<name>A0A5C6MCC6_9LACO</name>
<reference evidence="3 4" key="1">
    <citation type="submission" date="2019-04" db="EMBL/GenBank/DDBJ databases">
        <title>In vitro growth and metabolic characteristics of meat-borne Lactobacillus algidus strains.</title>
        <authorList>
            <person name="Sade E."/>
            <person name="Per J."/>
            <person name="Tytti H."/>
            <person name="Johanna B.K."/>
        </authorList>
    </citation>
    <scope>NUCLEOTIDE SEQUENCE [LARGE SCALE GENOMIC DNA]</scope>
    <source>
        <strain evidence="3 4">LTS37-1</strain>
    </source>
</reference>
<evidence type="ECO:0000313" key="4">
    <source>
        <dbReference type="Proteomes" id="UP000321659"/>
    </source>
</evidence>